<evidence type="ECO:0000256" key="1">
    <source>
        <dbReference type="SAM" id="Phobius"/>
    </source>
</evidence>
<accession>A0ABY4YX80</accession>
<sequence>MRQHAYRFGALAILALGAAAALGAVQLGLGGLSAPGSGLWPFITALVIIFCGLVLVAEDTPDDYEEWTRRSGKVGLAFVALGVFIVILPILGVILSAVLLLTFWIHFLSREPWPLTVVLAVLGAVGLYLVFGQFLDVQFPIGVIGQQTGMEFGL</sequence>
<evidence type="ECO:0000259" key="2">
    <source>
        <dbReference type="Pfam" id="PF07331"/>
    </source>
</evidence>
<feature type="transmembrane region" description="Helical" evidence="1">
    <location>
        <begin position="39"/>
        <end position="57"/>
    </location>
</feature>
<dbReference type="Pfam" id="PF07331">
    <property type="entry name" value="TctB"/>
    <property type="match status" value="1"/>
</dbReference>
<proteinExistence type="predicted"/>
<keyword evidence="1" id="KW-0472">Membrane</keyword>
<gene>
    <name evidence="3" type="ORF">NF556_06980</name>
</gene>
<dbReference type="InterPro" id="IPR009936">
    <property type="entry name" value="DUF1468"/>
</dbReference>
<feature type="transmembrane region" description="Helical" evidence="1">
    <location>
        <begin position="78"/>
        <end position="107"/>
    </location>
</feature>
<dbReference type="EMBL" id="CP099489">
    <property type="protein sequence ID" value="USQ81386.1"/>
    <property type="molecule type" value="Genomic_DNA"/>
</dbReference>
<feature type="transmembrane region" description="Helical" evidence="1">
    <location>
        <begin position="113"/>
        <end position="131"/>
    </location>
</feature>
<keyword evidence="1" id="KW-1133">Transmembrane helix</keyword>
<protein>
    <submittedName>
        <fullName evidence="3">Tripartite tricarboxylate transporter TctB family protein</fullName>
    </submittedName>
</protein>
<evidence type="ECO:0000313" key="4">
    <source>
        <dbReference type="Proteomes" id="UP001056455"/>
    </source>
</evidence>
<reference evidence="3" key="1">
    <citation type="submission" date="2022-06" db="EMBL/GenBank/DDBJ databases">
        <title>Ornithinimicrobium HY1793.</title>
        <authorList>
            <person name="Huang Y."/>
        </authorList>
    </citation>
    <scope>NUCLEOTIDE SEQUENCE</scope>
    <source>
        <strain evidence="3">HY1793</strain>
    </source>
</reference>
<keyword evidence="1" id="KW-0812">Transmembrane</keyword>
<dbReference type="Proteomes" id="UP001056455">
    <property type="component" value="Chromosome"/>
</dbReference>
<feature type="domain" description="DUF1468" evidence="2">
    <location>
        <begin position="9"/>
        <end position="140"/>
    </location>
</feature>
<evidence type="ECO:0000313" key="3">
    <source>
        <dbReference type="EMBL" id="USQ81386.1"/>
    </source>
</evidence>
<organism evidence="3 4">
    <name type="scientific">Ornithinimicrobium faecis</name>
    <dbReference type="NCBI Taxonomy" id="2934158"/>
    <lineage>
        <taxon>Bacteria</taxon>
        <taxon>Bacillati</taxon>
        <taxon>Actinomycetota</taxon>
        <taxon>Actinomycetes</taxon>
        <taxon>Micrococcales</taxon>
        <taxon>Ornithinimicrobiaceae</taxon>
        <taxon>Ornithinimicrobium</taxon>
    </lineage>
</organism>
<keyword evidence="4" id="KW-1185">Reference proteome</keyword>
<name>A0ABY4YX80_9MICO</name>
<dbReference type="RefSeq" id="WP_252594826.1">
    <property type="nucleotide sequence ID" value="NZ_CP099489.1"/>
</dbReference>